<dbReference type="GO" id="GO:0003677">
    <property type="term" value="F:DNA binding"/>
    <property type="evidence" value="ECO:0007669"/>
    <property type="project" value="InterPro"/>
</dbReference>
<name>A0A7I7SD66_9MYCO</name>
<reference evidence="1 2" key="1">
    <citation type="submission" date="2017-04" db="EMBL/GenBank/DDBJ databases">
        <title>The new phylogeny of genus Mycobacterium.</title>
        <authorList>
            <person name="Tortoli E."/>
            <person name="Trovato A."/>
            <person name="Cirillo D.M."/>
        </authorList>
    </citation>
    <scope>NUCLEOTIDE SEQUENCE [LARGE SCALE GENOMIC DNA]</scope>
    <source>
        <strain evidence="1 2">KCTC 19819</strain>
    </source>
</reference>
<dbReference type="EMBL" id="NCXO01000008">
    <property type="protein sequence ID" value="OSC34665.1"/>
    <property type="molecule type" value="Genomic_DNA"/>
</dbReference>
<accession>A0A7I7SD66</accession>
<dbReference type="OrthoDB" id="9806039at2"/>
<evidence type="ECO:0000313" key="2">
    <source>
        <dbReference type="Proteomes" id="UP000193577"/>
    </source>
</evidence>
<dbReference type="RefSeq" id="WP_085302616.1">
    <property type="nucleotide sequence ID" value="NZ_AP022594.1"/>
</dbReference>
<dbReference type="InterPro" id="IPR010093">
    <property type="entry name" value="SinI_DNA-bd"/>
</dbReference>
<gene>
    <name evidence="1" type="ORF">B8W67_05290</name>
</gene>
<evidence type="ECO:0000313" key="1">
    <source>
        <dbReference type="EMBL" id="OSC34665.1"/>
    </source>
</evidence>
<dbReference type="Proteomes" id="UP000193577">
    <property type="component" value="Unassembled WGS sequence"/>
</dbReference>
<organism evidence="1 2">
    <name type="scientific">Mycolicibacillus koreensis</name>
    <dbReference type="NCBI Taxonomy" id="1069220"/>
    <lineage>
        <taxon>Bacteria</taxon>
        <taxon>Bacillati</taxon>
        <taxon>Actinomycetota</taxon>
        <taxon>Actinomycetes</taxon>
        <taxon>Mycobacteriales</taxon>
        <taxon>Mycobacteriaceae</taxon>
        <taxon>Mycolicibacillus</taxon>
    </lineage>
</organism>
<dbReference type="InterPro" id="IPR041657">
    <property type="entry name" value="HTH_17"/>
</dbReference>
<comment type="caution">
    <text evidence="1">The sequence shown here is derived from an EMBL/GenBank/DDBJ whole genome shotgun (WGS) entry which is preliminary data.</text>
</comment>
<dbReference type="AlphaFoldDB" id="A0A7I7SD66"/>
<dbReference type="NCBIfam" id="TIGR01764">
    <property type="entry name" value="excise"/>
    <property type="match status" value="1"/>
</dbReference>
<proteinExistence type="predicted"/>
<keyword evidence="2" id="KW-1185">Reference proteome</keyword>
<protein>
    <submittedName>
        <fullName evidence="1">Uncharacterized protein</fullName>
    </submittedName>
</protein>
<dbReference type="Pfam" id="PF12728">
    <property type="entry name" value="HTH_17"/>
    <property type="match status" value="1"/>
</dbReference>
<sequence length="87" mass="9069">MTSPDTDALTAAVAALVAAVRPETKAAEPTTRRLLTVPEAADALRVGRTMVYAMLRDGRLSGVKIGRRRLVPAAEIDRLIASGGVAA</sequence>